<dbReference type="SUPFAM" id="SSF53335">
    <property type="entry name" value="S-adenosyl-L-methionine-dependent methyltransferases"/>
    <property type="match status" value="1"/>
</dbReference>
<sequence length="241" mass="25341">MLPWICLDRAAVPGSRNELRLMQRGTEFSIMLGANELMNSRLSGSEEALATLACERLTRRPRPHVLIGGLGMGFTLRAALAALGDDARVTVAELVPAVIGWARGPMSSVFATSLVDPRVIIHDGDVAGPIAAERSSFDAILLDVDNGPDGLTSSANDALYGSFGLQQARRALRPGGVLAVWSAAPDPSFTARLERAGFAAKTARVCANGKRGGARHVVWLATATTSTRDGQGSRPPLSAQD</sequence>
<evidence type="ECO:0000313" key="3">
    <source>
        <dbReference type="Proteomes" id="UP000432089"/>
    </source>
</evidence>
<reference evidence="2 3" key="1">
    <citation type="submission" date="2019-09" db="EMBL/GenBank/DDBJ databases">
        <title>YIM 132180 draft genome.</title>
        <authorList>
            <person name="Zhang K."/>
        </authorList>
    </citation>
    <scope>NUCLEOTIDE SEQUENCE [LARGE SCALE GENOMIC DNA]</scope>
    <source>
        <strain evidence="2 3">YIM 132180</strain>
    </source>
</reference>
<proteinExistence type="predicted"/>
<gene>
    <name evidence="2" type="ORF">F6X38_16730</name>
</gene>
<accession>A0A7V7TVE2</accession>
<keyword evidence="1" id="KW-0620">Polyamine biosynthesis</keyword>
<comment type="caution">
    <text evidence="2">The sequence shown here is derived from an EMBL/GenBank/DDBJ whole genome shotgun (WGS) entry which is preliminary data.</text>
</comment>
<dbReference type="AlphaFoldDB" id="A0A7V7TVE2"/>
<dbReference type="Gene3D" id="3.40.50.150">
    <property type="entry name" value="Vaccinia Virus protein VP39"/>
    <property type="match status" value="1"/>
</dbReference>
<keyword evidence="3" id="KW-1185">Reference proteome</keyword>
<evidence type="ECO:0000313" key="2">
    <source>
        <dbReference type="EMBL" id="KAB0678070.1"/>
    </source>
</evidence>
<dbReference type="InterPro" id="IPR029063">
    <property type="entry name" value="SAM-dependent_MTases_sf"/>
</dbReference>
<evidence type="ECO:0000256" key="1">
    <source>
        <dbReference type="ARBA" id="ARBA00023115"/>
    </source>
</evidence>
<dbReference type="GO" id="GO:0006596">
    <property type="term" value="P:polyamine biosynthetic process"/>
    <property type="evidence" value="ECO:0007669"/>
    <property type="project" value="UniProtKB-KW"/>
</dbReference>
<dbReference type="EMBL" id="VZDO01000014">
    <property type="protein sequence ID" value="KAB0678070.1"/>
    <property type="molecule type" value="Genomic_DNA"/>
</dbReference>
<name>A0A7V7TVE2_9HYPH</name>
<organism evidence="2 3">
    <name type="scientific">Plantimonas leprariae</name>
    <dbReference type="NCBI Taxonomy" id="2615207"/>
    <lineage>
        <taxon>Bacteria</taxon>
        <taxon>Pseudomonadati</taxon>
        <taxon>Pseudomonadota</taxon>
        <taxon>Alphaproteobacteria</taxon>
        <taxon>Hyphomicrobiales</taxon>
        <taxon>Aurantimonadaceae</taxon>
        <taxon>Plantimonas</taxon>
    </lineage>
</organism>
<dbReference type="Proteomes" id="UP000432089">
    <property type="component" value="Unassembled WGS sequence"/>
</dbReference>
<dbReference type="RefSeq" id="WP_150971596.1">
    <property type="nucleotide sequence ID" value="NZ_VZDO01000014.1"/>
</dbReference>
<dbReference type="PANTHER" id="PTHR43317:SF3">
    <property type="entry name" value="BLR2883 PROTEIN"/>
    <property type="match status" value="1"/>
</dbReference>
<evidence type="ECO:0008006" key="4">
    <source>
        <dbReference type="Google" id="ProtNLM"/>
    </source>
</evidence>
<dbReference type="PANTHER" id="PTHR43317">
    <property type="entry name" value="THERMOSPERMINE SYNTHASE ACAULIS5"/>
    <property type="match status" value="1"/>
</dbReference>
<protein>
    <recommendedName>
        <fullName evidence="4">Spermidine synthase</fullName>
    </recommendedName>
</protein>